<dbReference type="OrthoDB" id="332863at2759"/>
<dbReference type="GO" id="GO:0005737">
    <property type="term" value="C:cytoplasm"/>
    <property type="evidence" value="ECO:0007669"/>
    <property type="project" value="TreeGrafter"/>
</dbReference>
<dbReference type="Proteomes" id="UP000307440">
    <property type="component" value="Unassembled WGS sequence"/>
</dbReference>
<feature type="domain" description="Metallo-beta-lactamase" evidence="3">
    <location>
        <begin position="142"/>
        <end position="377"/>
    </location>
</feature>
<dbReference type="InterPro" id="IPR036866">
    <property type="entry name" value="RibonucZ/Hydroxyglut_hydro"/>
</dbReference>
<proteinExistence type="predicted"/>
<dbReference type="EMBL" id="ML210353">
    <property type="protein sequence ID" value="TFK19218.1"/>
    <property type="molecule type" value="Genomic_DNA"/>
</dbReference>
<evidence type="ECO:0000256" key="2">
    <source>
        <dbReference type="SAM" id="MobiDB-lite"/>
    </source>
</evidence>
<dbReference type="AlphaFoldDB" id="A0A5C3KTQ2"/>
<evidence type="ECO:0000256" key="1">
    <source>
        <dbReference type="PIRSR" id="PIRSR038896-50"/>
    </source>
</evidence>
<dbReference type="GO" id="GO:0070292">
    <property type="term" value="P:N-acylphosphatidylethanolamine metabolic process"/>
    <property type="evidence" value="ECO:0007669"/>
    <property type="project" value="TreeGrafter"/>
</dbReference>
<protein>
    <submittedName>
        <fullName evidence="4">N-acyl-phosphatidylethanolamine-hydrolyzing phospholipase D</fullName>
    </submittedName>
</protein>
<dbReference type="PIRSF" id="PIRSF038896">
    <property type="entry name" value="NAPE-PLD"/>
    <property type="match status" value="1"/>
</dbReference>
<dbReference type="PANTHER" id="PTHR15032:SF4">
    <property type="entry name" value="N-ACYL-PHOSPHATIDYLETHANOLAMINE-HYDROLYZING PHOSPHOLIPASE D"/>
    <property type="match status" value="1"/>
</dbReference>
<evidence type="ECO:0000313" key="4">
    <source>
        <dbReference type="EMBL" id="TFK19218.1"/>
    </source>
</evidence>
<dbReference type="GO" id="GO:0070291">
    <property type="term" value="P:N-acylethanolamine metabolic process"/>
    <property type="evidence" value="ECO:0007669"/>
    <property type="project" value="TreeGrafter"/>
</dbReference>
<evidence type="ECO:0000259" key="3">
    <source>
        <dbReference type="Pfam" id="PF12706"/>
    </source>
</evidence>
<dbReference type="PANTHER" id="PTHR15032">
    <property type="entry name" value="N-ACYL-PHOSPHATIDYLETHANOLAMINE-HYDROLYZING PHOSPHOLIPASE D"/>
    <property type="match status" value="1"/>
</dbReference>
<dbReference type="STRING" id="230819.A0A5C3KTQ2"/>
<sequence>MAAPSKLQISVLDNSRKDPNLNSDTPSTTANKEHWANPEGSSFINPWPSWRFATKWERFKLIGTGLSMSFAAPDSQRVSTELPIRTPTWGSGQQASTEIQKKEQVKATWLGHACFLVEFPSRAAAAADGDATDGRTAQRGLRILFDPVFSDRCSPSQLVGPKRFTPPPCKIEEIPHIDAIVISHDHYDHLDTHTIRTLANSPSFPHIFAGLGNGPFFESLGIPKSRTHIMDWWESKRLEVSENGRVVGTVDITCTPAQHFSGRSFSAYYTTLWASWSVEEVVPAAQAEQPERRDAVKLFFGGDTGYRSVMDHQKEDEVPVCPAFKEIGNVFGGFDLALIPIGAYLPRQFMSPIHCAPQDSVKLFKDIKAKKAIGMHWGTWVLTTEDVLEPPKRLKEECRKAGIDEDDFRVCDIGQTLCF</sequence>
<dbReference type="GO" id="GO:0070290">
    <property type="term" value="F:N-acylphosphatidylethanolamine-specific phospholipase D activity"/>
    <property type="evidence" value="ECO:0007669"/>
    <property type="project" value="InterPro"/>
</dbReference>
<dbReference type="Pfam" id="PF12706">
    <property type="entry name" value="Lactamase_B_2"/>
    <property type="match status" value="1"/>
</dbReference>
<gene>
    <name evidence="4" type="ORF">FA15DRAFT_689586</name>
</gene>
<organism evidence="4 5">
    <name type="scientific">Coprinopsis marcescibilis</name>
    <name type="common">Agaric fungus</name>
    <name type="synonym">Psathyrella marcescibilis</name>
    <dbReference type="NCBI Taxonomy" id="230819"/>
    <lineage>
        <taxon>Eukaryota</taxon>
        <taxon>Fungi</taxon>
        <taxon>Dikarya</taxon>
        <taxon>Basidiomycota</taxon>
        <taxon>Agaricomycotina</taxon>
        <taxon>Agaricomycetes</taxon>
        <taxon>Agaricomycetidae</taxon>
        <taxon>Agaricales</taxon>
        <taxon>Agaricineae</taxon>
        <taxon>Psathyrellaceae</taxon>
        <taxon>Coprinopsis</taxon>
    </lineage>
</organism>
<keyword evidence="5" id="KW-1185">Reference proteome</keyword>
<feature type="binding site" evidence="1">
    <location>
        <position position="187"/>
    </location>
    <ligand>
        <name>an N-acyl-1,2-diacyl-sn-glycero-3-phosphoethanolamine</name>
        <dbReference type="ChEBI" id="CHEBI:62537"/>
    </ligand>
</feature>
<dbReference type="GO" id="GO:0008270">
    <property type="term" value="F:zinc ion binding"/>
    <property type="evidence" value="ECO:0007669"/>
    <property type="project" value="InterPro"/>
</dbReference>
<feature type="compositionally biased region" description="Polar residues" evidence="2">
    <location>
        <begin position="20"/>
        <end position="30"/>
    </location>
</feature>
<dbReference type="Gene3D" id="3.60.15.10">
    <property type="entry name" value="Ribonuclease Z/Hydroxyacylglutathione hydrolase-like"/>
    <property type="match status" value="1"/>
</dbReference>
<dbReference type="InterPro" id="IPR001279">
    <property type="entry name" value="Metallo-B-lactamas"/>
</dbReference>
<dbReference type="InterPro" id="IPR024884">
    <property type="entry name" value="NAPE-PLD"/>
</dbReference>
<reference evidence="4 5" key="1">
    <citation type="journal article" date="2019" name="Nat. Ecol. Evol.">
        <title>Megaphylogeny resolves global patterns of mushroom evolution.</title>
        <authorList>
            <person name="Varga T."/>
            <person name="Krizsan K."/>
            <person name="Foldi C."/>
            <person name="Dima B."/>
            <person name="Sanchez-Garcia M."/>
            <person name="Sanchez-Ramirez S."/>
            <person name="Szollosi G.J."/>
            <person name="Szarkandi J.G."/>
            <person name="Papp V."/>
            <person name="Albert L."/>
            <person name="Andreopoulos W."/>
            <person name="Angelini C."/>
            <person name="Antonin V."/>
            <person name="Barry K.W."/>
            <person name="Bougher N.L."/>
            <person name="Buchanan P."/>
            <person name="Buyck B."/>
            <person name="Bense V."/>
            <person name="Catcheside P."/>
            <person name="Chovatia M."/>
            <person name="Cooper J."/>
            <person name="Damon W."/>
            <person name="Desjardin D."/>
            <person name="Finy P."/>
            <person name="Geml J."/>
            <person name="Haridas S."/>
            <person name="Hughes K."/>
            <person name="Justo A."/>
            <person name="Karasinski D."/>
            <person name="Kautmanova I."/>
            <person name="Kiss B."/>
            <person name="Kocsube S."/>
            <person name="Kotiranta H."/>
            <person name="LaButti K.M."/>
            <person name="Lechner B.E."/>
            <person name="Liimatainen K."/>
            <person name="Lipzen A."/>
            <person name="Lukacs Z."/>
            <person name="Mihaltcheva S."/>
            <person name="Morgado L.N."/>
            <person name="Niskanen T."/>
            <person name="Noordeloos M.E."/>
            <person name="Ohm R.A."/>
            <person name="Ortiz-Santana B."/>
            <person name="Ovrebo C."/>
            <person name="Racz N."/>
            <person name="Riley R."/>
            <person name="Savchenko A."/>
            <person name="Shiryaev A."/>
            <person name="Soop K."/>
            <person name="Spirin V."/>
            <person name="Szebenyi C."/>
            <person name="Tomsovsky M."/>
            <person name="Tulloss R.E."/>
            <person name="Uehling J."/>
            <person name="Grigoriev I.V."/>
            <person name="Vagvolgyi C."/>
            <person name="Papp T."/>
            <person name="Martin F.M."/>
            <person name="Miettinen O."/>
            <person name="Hibbett D.S."/>
            <person name="Nagy L.G."/>
        </authorList>
    </citation>
    <scope>NUCLEOTIDE SEQUENCE [LARGE SCALE GENOMIC DNA]</scope>
    <source>
        <strain evidence="4 5">CBS 121175</strain>
    </source>
</reference>
<feature type="region of interest" description="Disordered" evidence="2">
    <location>
        <begin position="1"/>
        <end position="39"/>
    </location>
</feature>
<name>A0A5C3KTQ2_COPMA</name>
<evidence type="ECO:0000313" key="5">
    <source>
        <dbReference type="Proteomes" id="UP000307440"/>
    </source>
</evidence>
<dbReference type="SUPFAM" id="SSF56281">
    <property type="entry name" value="Metallo-hydrolase/oxidoreductase"/>
    <property type="match status" value="1"/>
</dbReference>
<feature type="binding site" evidence="1">
    <location>
        <position position="354"/>
    </location>
    <ligand>
        <name>an N-acyl-1,2-diacyl-sn-glycero-3-phosphoethanolamine</name>
        <dbReference type="ChEBI" id="CHEBI:62537"/>
    </ligand>
</feature>
<accession>A0A5C3KTQ2</accession>